<evidence type="ECO:0000259" key="6">
    <source>
        <dbReference type="Pfam" id="PF00890"/>
    </source>
</evidence>
<organism evidence="7 8">
    <name type="scientific">Ferrimonas aestuarii</name>
    <dbReference type="NCBI Taxonomy" id="2569539"/>
    <lineage>
        <taxon>Bacteria</taxon>
        <taxon>Pseudomonadati</taxon>
        <taxon>Pseudomonadota</taxon>
        <taxon>Gammaproteobacteria</taxon>
        <taxon>Alteromonadales</taxon>
        <taxon>Ferrimonadaceae</taxon>
        <taxon>Ferrimonas</taxon>
    </lineage>
</organism>
<keyword evidence="3 5" id="KW-0274">FAD</keyword>
<dbReference type="Gene3D" id="3.90.700.10">
    <property type="entry name" value="Succinate dehydrogenase/fumarate reductase flavoprotein, catalytic domain"/>
    <property type="match status" value="1"/>
</dbReference>
<dbReference type="NCBIfam" id="TIGR01813">
    <property type="entry name" value="flavo_cyto_c"/>
    <property type="match status" value="1"/>
</dbReference>
<dbReference type="InterPro" id="IPR006311">
    <property type="entry name" value="TAT_signal"/>
</dbReference>
<dbReference type="InterPro" id="IPR010960">
    <property type="entry name" value="Flavocytochrome_c"/>
</dbReference>
<evidence type="ECO:0000256" key="5">
    <source>
        <dbReference type="RuleBase" id="RU366062"/>
    </source>
</evidence>
<dbReference type="InterPro" id="IPR036188">
    <property type="entry name" value="FAD/NAD-bd_sf"/>
</dbReference>
<evidence type="ECO:0000256" key="4">
    <source>
        <dbReference type="ARBA" id="ARBA00023002"/>
    </source>
</evidence>
<dbReference type="PANTHER" id="PTHR43400:SF7">
    <property type="entry name" value="FAD-DEPENDENT OXIDOREDUCTASE 2 FAD BINDING DOMAIN-CONTAINING PROTEIN"/>
    <property type="match status" value="1"/>
</dbReference>
<dbReference type="Proteomes" id="UP000305675">
    <property type="component" value="Unassembled WGS sequence"/>
</dbReference>
<keyword evidence="5" id="KW-0732">Signal</keyword>
<evidence type="ECO:0000256" key="2">
    <source>
        <dbReference type="ARBA" id="ARBA00022630"/>
    </source>
</evidence>
<accession>A0A4U1BUW8</accession>
<evidence type="ECO:0000313" key="8">
    <source>
        <dbReference type="Proteomes" id="UP000305675"/>
    </source>
</evidence>
<dbReference type="PANTHER" id="PTHR43400">
    <property type="entry name" value="FUMARATE REDUCTASE"/>
    <property type="match status" value="1"/>
</dbReference>
<proteinExistence type="inferred from homology"/>
<protein>
    <submittedName>
        <fullName evidence="7">Flavocytochrome c</fullName>
    </submittedName>
</protein>
<comment type="caution">
    <text evidence="7">The sequence shown here is derived from an EMBL/GenBank/DDBJ whole genome shotgun (WGS) entry which is preliminary data.</text>
</comment>
<dbReference type="RefSeq" id="WP_136861422.1">
    <property type="nucleotide sequence ID" value="NZ_SWCJ01000001.1"/>
</dbReference>
<gene>
    <name evidence="7" type="ORF">FCL42_00505</name>
</gene>
<dbReference type="Pfam" id="PF00890">
    <property type="entry name" value="FAD_binding_2"/>
    <property type="match status" value="1"/>
</dbReference>
<keyword evidence="4 5" id="KW-0560">Oxidoreductase</keyword>
<dbReference type="PROSITE" id="PS51318">
    <property type="entry name" value="TAT"/>
    <property type="match status" value="1"/>
</dbReference>
<evidence type="ECO:0000256" key="1">
    <source>
        <dbReference type="ARBA" id="ARBA00001974"/>
    </source>
</evidence>
<dbReference type="SUPFAM" id="SSF56425">
    <property type="entry name" value="Succinate dehydrogenase/fumarate reductase flavoprotein, catalytic domain"/>
    <property type="match status" value="1"/>
</dbReference>
<dbReference type="Gene3D" id="3.50.50.60">
    <property type="entry name" value="FAD/NAD(P)-binding domain"/>
    <property type="match status" value="1"/>
</dbReference>
<reference evidence="7 8" key="1">
    <citation type="submission" date="2019-04" db="EMBL/GenBank/DDBJ databases">
        <authorList>
            <person name="Hwang J.C."/>
        </authorList>
    </citation>
    <scope>NUCLEOTIDE SEQUENCE [LARGE SCALE GENOMIC DNA]</scope>
    <source>
        <strain evidence="7 8">IMCC35002</strain>
    </source>
</reference>
<dbReference type="InterPro" id="IPR050315">
    <property type="entry name" value="FAD-oxidoreductase_2"/>
</dbReference>
<evidence type="ECO:0000256" key="3">
    <source>
        <dbReference type="ARBA" id="ARBA00022827"/>
    </source>
</evidence>
<keyword evidence="8" id="KW-1185">Reference proteome</keyword>
<dbReference type="AlphaFoldDB" id="A0A4U1BUW8"/>
<name>A0A4U1BUW8_9GAMM</name>
<evidence type="ECO:0000313" key="7">
    <source>
        <dbReference type="EMBL" id="TKB58274.1"/>
    </source>
</evidence>
<comment type="similarity">
    <text evidence="5">Belongs to the FAD-dependent oxidoreductase 2 family. FRD/SDH subfamily.</text>
</comment>
<comment type="cofactor">
    <cofactor evidence="1">
        <name>FAD</name>
        <dbReference type="ChEBI" id="CHEBI:57692"/>
    </cofactor>
</comment>
<dbReference type="InterPro" id="IPR027477">
    <property type="entry name" value="Succ_DH/fumarate_Rdtase_cat_sf"/>
</dbReference>
<feature type="chain" id="PRO_5022267567" evidence="5">
    <location>
        <begin position="31"/>
        <end position="508"/>
    </location>
</feature>
<dbReference type="GO" id="GO:0010181">
    <property type="term" value="F:FMN binding"/>
    <property type="evidence" value="ECO:0007669"/>
    <property type="project" value="InterPro"/>
</dbReference>
<dbReference type="InterPro" id="IPR003953">
    <property type="entry name" value="FAD-dep_OxRdtase_2_FAD-bd"/>
</dbReference>
<dbReference type="GO" id="GO:0016491">
    <property type="term" value="F:oxidoreductase activity"/>
    <property type="evidence" value="ECO:0007669"/>
    <property type="project" value="UniProtKB-KW"/>
</dbReference>
<dbReference type="SUPFAM" id="SSF51905">
    <property type="entry name" value="FAD/NAD(P)-binding domain"/>
    <property type="match status" value="1"/>
</dbReference>
<sequence>MTTNISRRSTLKKLGALGLTGAAVPFTAGAVTCESKDKVTWNQSYDIICVGSGFTGLAAAIEAKRKGANSILVIEKMPYCGGNGVINAGQGCFANTPLQHKLGIKDSAELMVSDQMKAGRGIANKALLTHIANLGPYAFKMTQECGAVYLDFCQQPGGHSAPRSHQVVERSGAGIIRPMLAECEKLGIEVRTRVKFDDLVFDDDQRVVGIKVTEGHYHDRPKLGKAAAYRATKGVVMATGGFTQNLRLRMAQDPTLTDEVVSTNAPGATGDGLVSMMKAGANPVHLAHIQSGPWASPDEGGFGYAPNYAIFNFPHSIAIDRMTGRRFMNELGDRKERADAELERRDAKGNPLPAILLTSKAHSSLNQHSLDNVLEAKIGWEFESLEAVAKHFDIPYQPLKQQVEEWNRYVKAGKDSQFGKPMDLVKDKVMQAPFSVIRLWPKVHYCMGGVQIDTKAQVLCAQTGEPIKGLYAGGEVAGGVHGVSRLGGCSIPDCLAMGITAARSIMTA</sequence>
<feature type="domain" description="FAD-dependent oxidoreductase 2 FAD-binding" evidence="6">
    <location>
        <begin position="46"/>
        <end position="491"/>
    </location>
</feature>
<dbReference type="OrthoDB" id="9813348at2"/>
<keyword evidence="2 5" id="KW-0285">Flavoprotein</keyword>
<feature type="signal peptide" evidence="5">
    <location>
        <begin position="1"/>
        <end position="30"/>
    </location>
</feature>
<dbReference type="EMBL" id="SWCJ01000001">
    <property type="protein sequence ID" value="TKB58274.1"/>
    <property type="molecule type" value="Genomic_DNA"/>
</dbReference>